<dbReference type="Gene3D" id="3.20.20.150">
    <property type="entry name" value="Divalent-metal-dependent TIM barrel enzymes"/>
    <property type="match status" value="1"/>
</dbReference>
<gene>
    <name evidence="3" type="ORF">RM552_17475</name>
</gene>
<dbReference type="InterPro" id="IPR050312">
    <property type="entry name" value="IolE/XylAMocC-like"/>
</dbReference>
<evidence type="ECO:0000313" key="3">
    <source>
        <dbReference type="EMBL" id="MDT0596652.1"/>
    </source>
</evidence>
<comment type="caution">
    <text evidence="3">The sequence shown here is derived from an EMBL/GenBank/DDBJ whole genome shotgun (WGS) entry which is preliminary data.</text>
</comment>
<sequence length="308" mass="34078">MLKKQNKSLKKIHSLAAVIASTCLTIAALSLNTAQATMHDHKSKEAHQENLIGLQLWSLRNQMDENAAEALDYVKDWGIKDLEAGGRLAGNSIGDFRALLDERGLQIVSVDTSFEEIRDNPMGAAFKAHYFGAKYATIYWIPHDGDAGFNIDNAKEAVEILNTGGKILAEHGITLQYHPHGYEFRPHEDGTLLDYIIQNTTEAQFQMDVFWIKQGGGSPADILKKYAGRFTSLHLKDRLPGAPITSSGGTDMDKYNVVLGKGDTGIAEVIEEAKKQGIKYFFLEDESSRVLTQVPQSLEFVRPLINGE</sequence>
<reference evidence="3 4" key="1">
    <citation type="submission" date="2023-09" db="EMBL/GenBank/DDBJ databases">
        <authorList>
            <person name="Rey-Velasco X."/>
        </authorList>
    </citation>
    <scope>NUCLEOTIDE SEQUENCE [LARGE SCALE GENOMIC DNA]</scope>
    <source>
        <strain evidence="3 4">P117</strain>
    </source>
</reference>
<protein>
    <submittedName>
        <fullName evidence="3">Sugar phosphate isomerase/epimerase</fullName>
    </submittedName>
</protein>
<proteinExistence type="predicted"/>
<dbReference type="InterPro" id="IPR013022">
    <property type="entry name" value="Xyl_isomerase-like_TIM-brl"/>
</dbReference>
<evidence type="ECO:0000259" key="2">
    <source>
        <dbReference type="Pfam" id="PF01261"/>
    </source>
</evidence>
<keyword evidence="1" id="KW-0732">Signal</keyword>
<dbReference type="PANTHER" id="PTHR12110:SF41">
    <property type="entry name" value="INOSOSE DEHYDRATASE"/>
    <property type="match status" value="1"/>
</dbReference>
<feature type="domain" description="Xylose isomerase-like TIM barrel" evidence="2">
    <location>
        <begin position="71"/>
        <end position="302"/>
    </location>
</feature>
<feature type="signal peptide" evidence="1">
    <location>
        <begin position="1"/>
        <end position="27"/>
    </location>
</feature>
<dbReference type="InterPro" id="IPR036237">
    <property type="entry name" value="Xyl_isomerase-like_sf"/>
</dbReference>
<evidence type="ECO:0000313" key="4">
    <source>
        <dbReference type="Proteomes" id="UP001253545"/>
    </source>
</evidence>
<dbReference type="RefSeq" id="WP_311370179.1">
    <property type="nucleotide sequence ID" value="NZ_JAVRHX010000009.1"/>
</dbReference>
<feature type="chain" id="PRO_5045764070" evidence="1">
    <location>
        <begin position="28"/>
        <end position="308"/>
    </location>
</feature>
<dbReference type="GO" id="GO:0016853">
    <property type="term" value="F:isomerase activity"/>
    <property type="evidence" value="ECO:0007669"/>
    <property type="project" value="UniProtKB-KW"/>
</dbReference>
<dbReference type="PANTHER" id="PTHR12110">
    <property type="entry name" value="HYDROXYPYRUVATE ISOMERASE"/>
    <property type="match status" value="1"/>
</dbReference>
<accession>A0ABU2ZVI4</accession>
<organism evidence="3 4">
    <name type="scientific">Glaciecola petra</name>
    <dbReference type="NCBI Taxonomy" id="3075602"/>
    <lineage>
        <taxon>Bacteria</taxon>
        <taxon>Pseudomonadati</taxon>
        <taxon>Pseudomonadota</taxon>
        <taxon>Gammaproteobacteria</taxon>
        <taxon>Alteromonadales</taxon>
        <taxon>Alteromonadaceae</taxon>
        <taxon>Glaciecola</taxon>
    </lineage>
</organism>
<keyword evidence="3" id="KW-0413">Isomerase</keyword>
<keyword evidence="4" id="KW-1185">Reference proteome</keyword>
<dbReference type="SUPFAM" id="SSF51658">
    <property type="entry name" value="Xylose isomerase-like"/>
    <property type="match status" value="1"/>
</dbReference>
<dbReference type="Pfam" id="PF01261">
    <property type="entry name" value="AP_endonuc_2"/>
    <property type="match status" value="1"/>
</dbReference>
<dbReference type="Proteomes" id="UP001253545">
    <property type="component" value="Unassembled WGS sequence"/>
</dbReference>
<evidence type="ECO:0000256" key="1">
    <source>
        <dbReference type="SAM" id="SignalP"/>
    </source>
</evidence>
<name>A0ABU2ZVI4_9ALTE</name>
<dbReference type="EMBL" id="JAVRHX010000009">
    <property type="protein sequence ID" value="MDT0596652.1"/>
    <property type="molecule type" value="Genomic_DNA"/>
</dbReference>